<feature type="compositionally biased region" description="Polar residues" evidence="1">
    <location>
        <begin position="15"/>
        <end position="26"/>
    </location>
</feature>
<dbReference type="WBParaSite" id="PSU_v2.g7463.t1">
    <property type="protein sequence ID" value="PSU_v2.g7463.t1"/>
    <property type="gene ID" value="PSU_v2.g7463"/>
</dbReference>
<protein>
    <submittedName>
        <fullName evidence="3">Uncharacterized protein</fullName>
    </submittedName>
</protein>
<proteinExistence type="predicted"/>
<keyword evidence="2" id="KW-1185">Reference proteome</keyword>
<name>A0A914Z694_9BILA</name>
<dbReference type="AlphaFoldDB" id="A0A914Z694"/>
<evidence type="ECO:0000256" key="1">
    <source>
        <dbReference type="SAM" id="MobiDB-lite"/>
    </source>
</evidence>
<sequence length="242" mass="27048">MAEHPYPFYRHRVETPSSAGSSSTLDWSENATLRTKFSSSDEFEYPSSYVPTPGSNYAWETNQIRPIRSLSTLSVMTAEPIDYDCSKEVDFKPSVENFSQYSTSFSLSSTASDAPLTPTQLLPGNSNIPTGDQKSRFALADLVAVESVIHQIRSQKDPPSFYHFMELNAGPIDMVPRLSNVPSQYQLQDMYEFSALQSSDAMAKLHERARAKNAIHYDNAGGDAQPFTTLHKIDSQYYDTEA</sequence>
<dbReference type="Proteomes" id="UP000887577">
    <property type="component" value="Unplaced"/>
</dbReference>
<evidence type="ECO:0000313" key="3">
    <source>
        <dbReference type="WBParaSite" id="PSU_v2.g7463.t1"/>
    </source>
</evidence>
<accession>A0A914Z694</accession>
<organism evidence="2 3">
    <name type="scientific">Panagrolaimus superbus</name>
    <dbReference type="NCBI Taxonomy" id="310955"/>
    <lineage>
        <taxon>Eukaryota</taxon>
        <taxon>Metazoa</taxon>
        <taxon>Ecdysozoa</taxon>
        <taxon>Nematoda</taxon>
        <taxon>Chromadorea</taxon>
        <taxon>Rhabditida</taxon>
        <taxon>Tylenchina</taxon>
        <taxon>Panagrolaimomorpha</taxon>
        <taxon>Panagrolaimoidea</taxon>
        <taxon>Panagrolaimidae</taxon>
        <taxon>Panagrolaimus</taxon>
    </lineage>
</organism>
<evidence type="ECO:0000313" key="2">
    <source>
        <dbReference type="Proteomes" id="UP000887577"/>
    </source>
</evidence>
<feature type="region of interest" description="Disordered" evidence="1">
    <location>
        <begin position="1"/>
        <end position="26"/>
    </location>
</feature>
<reference evidence="3" key="1">
    <citation type="submission" date="2022-11" db="UniProtKB">
        <authorList>
            <consortium name="WormBaseParasite"/>
        </authorList>
    </citation>
    <scope>IDENTIFICATION</scope>
</reference>